<reference evidence="2" key="1">
    <citation type="submission" date="2022-10" db="EMBL/GenBank/DDBJ databases">
        <authorList>
            <person name="Chen Y."/>
            <person name="Dougan E. K."/>
            <person name="Chan C."/>
            <person name="Rhodes N."/>
            <person name="Thang M."/>
        </authorList>
    </citation>
    <scope>NUCLEOTIDE SEQUENCE</scope>
</reference>
<evidence type="ECO:0000313" key="2">
    <source>
        <dbReference type="EMBL" id="CAI4017630.1"/>
    </source>
</evidence>
<dbReference type="OrthoDB" id="10559481at2759"/>
<keyword evidence="4" id="KW-1185">Reference proteome</keyword>
<dbReference type="EMBL" id="CAMXCT030006646">
    <property type="protein sequence ID" value="CAL4804942.1"/>
    <property type="molecule type" value="Genomic_DNA"/>
</dbReference>
<name>A0A9P1LZE9_9DINO</name>
<evidence type="ECO:0000313" key="4">
    <source>
        <dbReference type="Proteomes" id="UP001152797"/>
    </source>
</evidence>
<dbReference type="EMBL" id="CAMXCT010006646">
    <property type="protein sequence ID" value="CAI4017630.1"/>
    <property type="molecule type" value="Genomic_DNA"/>
</dbReference>
<protein>
    <submittedName>
        <fullName evidence="2">Uncharacterized protein</fullName>
    </submittedName>
</protein>
<dbReference type="AlphaFoldDB" id="A0A9P1LZE9"/>
<feature type="chain" id="PRO_5043273193" evidence="1">
    <location>
        <begin position="23"/>
        <end position="230"/>
    </location>
</feature>
<reference evidence="3 4" key="2">
    <citation type="submission" date="2024-05" db="EMBL/GenBank/DDBJ databases">
        <authorList>
            <person name="Chen Y."/>
            <person name="Shah S."/>
            <person name="Dougan E. K."/>
            <person name="Thang M."/>
            <person name="Chan C."/>
        </authorList>
    </citation>
    <scope>NUCLEOTIDE SEQUENCE [LARGE SCALE GENOMIC DNA]</scope>
</reference>
<gene>
    <name evidence="2" type="ORF">C1SCF055_LOCUS42261</name>
</gene>
<proteinExistence type="predicted"/>
<evidence type="ECO:0000256" key="1">
    <source>
        <dbReference type="SAM" id="SignalP"/>
    </source>
</evidence>
<accession>A0A9P1LZE9</accession>
<dbReference type="EMBL" id="CAMXCT020006646">
    <property type="protein sequence ID" value="CAL1171005.1"/>
    <property type="molecule type" value="Genomic_DNA"/>
</dbReference>
<sequence length="230" mass="24800">MKPERPAMASTLLLSALLRVTADGPSLTICNPAVTPVKYLKMSNGGPISSPSCSASWDLHEVEFFDQHGNQIFATADTTTGSSWRGTALPSNTLDGDLSSYWAGDHDHGLSCSCWSDEKMDVQAIDFTLPEESYLSRIEVYQGHNEFTMLQLRLKCAGASGVYGSAALELNASLDHTSITCNASGCASELNTTEQWYCGQQWNDASTSHYPNACGALSAVCCLLLLVWAR</sequence>
<feature type="signal peptide" evidence="1">
    <location>
        <begin position="1"/>
        <end position="22"/>
    </location>
</feature>
<comment type="caution">
    <text evidence="2">The sequence shown here is derived from an EMBL/GenBank/DDBJ whole genome shotgun (WGS) entry which is preliminary data.</text>
</comment>
<dbReference type="Proteomes" id="UP001152797">
    <property type="component" value="Unassembled WGS sequence"/>
</dbReference>
<keyword evidence="1" id="KW-0732">Signal</keyword>
<evidence type="ECO:0000313" key="3">
    <source>
        <dbReference type="EMBL" id="CAL4804942.1"/>
    </source>
</evidence>
<organism evidence="2">
    <name type="scientific">Cladocopium goreaui</name>
    <dbReference type="NCBI Taxonomy" id="2562237"/>
    <lineage>
        <taxon>Eukaryota</taxon>
        <taxon>Sar</taxon>
        <taxon>Alveolata</taxon>
        <taxon>Dinophyceae</taxon>
        <taxon>Suessiales</taxon>
        <taxon>Symbiodiniaceae</taxon>
        <taxon>Cladocopium</taxon>
    </lineage>
</organism>